<comment type="subcellular location">
    <subcellularLocation>
        <location evidence="1">Mitochondrion</location>
    </subcellularLocation>
</comment>
<sequence length="306" mass="33915">MISLAFKTSAGLLKRCAWHITRRQLADVADLASLERVRLRDKTAHTLCRKSVDLHYTGQQYSVLLDGRLLESPLGNVLGTPSRSVAERVVAEWRERLGQLTRFETLPMTMLLAETVDMRPDKRASVVSTLVDALDFDTALRFHPQPEVPLEMLAGIEELDSACMDRIAPLDLDVLQSTYLLPILRAFAQRRGTSALVASGEIASSPRQPADVVDAVRSTLLSYSAAQVVVVKNIHRRLKSIVLPLELLDGAIDTARAVRASRLEETLQAASWGVCADFREQECIMVSQIGVALEFWRAHVDSTSLM</sequence>
<dbReference type="Pfam" id="PF07542">
    <property type="entry name" value="ATP12"/>
    <property type="match status" value="1"/>
</dbReference>
<dbReference type="Gene3D" id="3.30.2180.10">
    <property type="entry name" value="ATP12-like"/>
    <property type="match status" value="1"/>
</dbReference>
<keyword evidence="3" id="KW-0809">Transit peptide</keyword>
<dbReference type="PANTHER" id="PTHR21013:SF10">
    <property type="entry name" value="ATP SYNTHASE MITOCHONDRIAL F1 COMPLEX ASSEMBLY FACTOR 2"/>
    <property type="match status" value="1"/>
</dbReference>
<dbReference type="GO" id="GO:0005739">
    <property type="term" value="C:mitochondrion"/>
    <property type="evidence" value="ECO:0007669"/>
    <property type="project" value="UniProtKB-SubCell"/>
</dbReference>
<dbReference type="Gene3D" id="1.10.3580.10">
    <property type="entry name" value="ATP12 ATPase"/>
    <property type="match status" value="1"/>
</dbReference>
<evidence type="ECO:0000256" key="1">
    <source>
        <dbReference type="ARBA" id="ARBA00004173"/>
    </source>
</evidence>
<dbReference type="GO" id="GO:0033615">
    <property type="term" value="P:mitochondrial proton-transporting ATP synthase complex assembly"/>
    <property type="evidence" value="ECO:0007669"/>
    <property type="project" value="TreeGrafter"/>
</dbReference>
<dbReference type="VEuPathDB" id="PiroplasmaDB:BOVATA_035310"/>
<evidence type="ECO:0000256" key="3">
    <source>
        <dbReference type="ARBA" id="ARBA00022946"/>
    </source>
</evidence>
<evidence type="ECO:0000256" key="4">
    <source>
        <dbReference type="ARBA" id="ARBA00023128"/>
    </source>
</evidence>
<name>A0A2H6KGB4_9APIC</name>
<proteinExistence type="inferred from homology"/>
<evidence type="ECO:0000313" key="7">
    <source>
        <dbReference type="Proteomes" id="UP000236319"/>
    </source>
</evidence>
<accession>A0A2H6KGB4</accession>
<dbReference type="PANTHER" id="PTHR21013">
    <property type="entry name" value="ATP SYNTHASE MITOCHONDRIAL F1 COMPLEX ASSEMBLY FACTOR 2/ATP12 PROTEIN, MITOCHONDRIAL PRECURSOR"/>
    <property type="match status" value="1"/>
</dbReference>
<dbReference type="InterPro" id="IPR042272">
    <property type="entry name" value="ATP12_ATP_synth-F1-assembly_N"/>
</dbReference>
<dbReference type="Proteomes" id="UP000236319">
    <property type="component" value="Unassembled WGS sequence"/>
</dbReference>
<keyword evidence="4" id="KW-0496">Mitochondrion</keyword>
<keyword evidence="7" id="KW-1185">Reference proteome</keyword>
<dbReference type="InterPro" id="IPR023335">
    <property type="entry name" value="ATP12_ortho_dom_sf"/>
</dbReference>
<gene>
    <name evidence="6" type="ORF">BOVATA_035310</name>
</gene>
<dbReference type="OrthoDB" id="5673at2759"/>
<evidence type="ECO:0000256" key="2">
    <source>
        <dbReference type="ARBA" id="ARBA00008231"/>
    </source>
</evidence>
<evidence type="ECO:0000313" key="6">
    <source>
        <dbReference type="EMBL" id="GBE62038.1"/>
    </source>
</evidence>
<keyword evidence="5" id="KW-0143">Chaperone</keyword>
<dbReference type="EMBL" id="BDSA01000004">
    <property type="protein sequence ID" value="GBE62038.1"/>
    <property type="molecule type" value="Genomic_DNA"/>
</dbReference>
<dbReference type="RefSeq" id="XP_028868281.1">
    <property type="nucleotide sequence ID" value="XM_029012448.1"/>
</dbReference>
<dbReference type="SUPFAM" id="SSF160909">
    <property type="entry name" value="ATP12-like"/>
    <property type="match status" value="1"/>
</dbReference>
<organism evidence="6 7">
    <name type="scientific">Babesia ovata</name>
    <dbReference type="NCBI Taxonomy" id="189622"/>
    <lineage>
        <taxon>Eukaryota</taxon>
        <taxon>Sar</taxon>
        <taxon>Alveolata</taxon>
        <taxon>Apicomplexa</taxon>
        <taxon>Aconoidasida</taxon>
        <taxon>Piroplasmida</taxon>
        <taxon>Babesiidae</taxon>
        <taxon>Babesia</taxon>
    </lineage>
</organism>
<reference evidence="6 7" key="1">
    <citation type="journal article" date="2017" name="BMC Genomics">
        <title>Whole-genome assembly of Babesia ovata and comparative genomics between closely related pathogens.</title>
        <authorList>
            <person name="Yamagishi J."/>
            <person name="Asada M."/>
            <person name="Hakimi H."/>
            <person name="Tanaka T.Q."/>
            <person name="Sugimoto C."/>
            <person name="Kawazu S."/>
        </authorList>
    </citation>
    <scope>NUCLEOTIDE SEQUENCE [LARGE SCALE GENOMIC DNA]</scope>
    <source>
        <strain evidence="6 7">Miyake</strain>
    </source>
</reference>
<comment type="similarity">
    <text evidence="2">Belongs to the ATP12 family.</text>
</comment>
<dbReference type="InterPro" id="IPR011419">
    <property type="entry name" value="ATP12_ATP_synth-F1-assembly"/>
</dbReference>
<dbReference type="GeneID" id="39875808"/>
<dbReference type="AlphaFoldDB" id="A0A2H6KGB4"/>
<comment type="caution">
    <text evidence="6">The sequence shown here is derived from an EMBL/GenBank/DDBJ whole genome shotgun (WGS) entry which is preliminary data.</text>
</comment>
<evidence type="ECO:0000256" key="5">
    <source>
        <dbReference type="ARBA" id="ARBA00023186"/>
    </source>
</evidence>
<protein>
    <submittedName>
        <fullName evidence="6">ATP synthase mitochondrial F1 complex assembly protein</fullName>
    </submittedName>
</protein>